<keyword evidence="7 9" id="KW-0472">Membrane</keyword>
<protein>
    <recommendedName>
        <fullName evidence="9">TRAP transporter small permease protein</fullName>
    </recommendedName>
</protein>
<evidence type="ECO:0000256" key="8">
    <source>
        <dbReference type="ARBA" id="ARBA00038436"/>
    </source>
</evidence>
<reference evidence="11 12" key="1">
    <citation type="submission" date="2017-11" db="EMBL/GenBank/DDBJ databases">
        <title>Reclassification of Bisgaard taxon 7 as Conservatibacter flavescens gen. nov., sp. nov.</title>
        <authorList>
            <person name="Christensen H."/>
        </authorList>
    </citation>
    <scope>NUCLEOTIDE SEQUENCE [LARGE SCALE GENOMIC DNA]</scope>
    <source>
        <strain evidence="11 12">7_4</strain>
    </source>
</reference>
<dbReference type="PANTHER" id="PTHR35011">
    <property type="entry name" value="2,3-DIKETO-L-GULONATE TRAP TRANSPORTER SMALL PERMEASE PROTEIN YIAM"/>
    <property type="match status" value="1"/>
</dbReference>
<dbReference type="InterPro" id="IPR007387">
    <property type="entry name" value="TRAP_DctQ"/>
</dbReference>
<keyword evidence="2 9" id="KW-0813">Transport</keyword>
<evidence type="ECO:0000256" key="1">
    <source>
        <dbReference type="ARBA" id="ARBA00004429"/>
    </source>
</evidence>
<comment type="subunit">
    <text evidence="9">The complex comprises the extracytoplasmic solute receptor protein and the two transmembrane proteins.</text>
</comment>
<feature type="transmembrane region" description="Helical" evidence="9">
    <location>
        <begin position="47"/>
        <end position="65"/>
    </location>
</feature>
<name>A0A2M8S597_9PAST</name>
<dbReference type="GO" id="GO:0022857">
    <property type="term" value="F:transmembrane transporter activity"/>
    <property type="evidence" value="ECO:0007669"/>
    <property type="project" value="UniProtKB-UniRule"/>
</dbReference>
<dbReference type="InterPro" id="IPR055348">
    <property type="entry name" value="DctQ"/>
</dbReference>
<dbReference type="Proteomes" id="UP000229329">
    <property type="component" value="Unassembled WGS sequence"/>
</dbReference>
<evidence type="ECO:0000259" key="10">
    <source>
        <dbReference type="Pfam" id="PF04290"/>
    </source>
</evidence>
<dbReference type="AlphaFoldDB" id="A0A2M8S597"/>
<keyword evidence="4 9" id="KW-0997">Cell inner membrane</keyword>
<evidence type="ECO:0000256" key="5">
    <source>
        <dbReference type="ARBA" id="ARBA00022692"/>
    </source>
</evidence>
<comment type="caution">
    <text evidence="11">The sequence shown here is derived from an EMBL/GenBank/DDBJ whole genome shotgun (WGS) entry which is preliminary data.</text>
</comment>
<accession>A0A2M8S597</accession>
<dbReference type="GO" id="GO:0005886">
    <property type="term" value="C:plasma membrane"/>
    <property type="evidence" value="ECO:0007669"/>
    <property type="project" value="UniProtKB-SubCell"/>
</dbReference>
<evidence type="ECO:0000256" key="3">
    <source>
        <dbReference type="ARBA" id="ARBA00022475"/>
    </source>
</evidence>
<dbReference type="PANTHER" id="PTHR35011:SF2">
    <property type="entry name" value="2,3-DIKETO-L-GULONATE TRAP TRANSPORTER SMALL PERMEASE PROTEIN YIAM"/>
    <property type="match status" value="1"/>
</dbReference>
<comment type="similarity">
    <text evidence="8 9">Belongs to the TRAP transporter small permease family.</text>
</comment>
<comment type="subcellular location">
    <subcellularLocation>
        <location evidence="1 9">Cell inner membrane</location>
        <topology evidence="1 9">Multi-pass membrane protein</topology>
    </subcellularLocation>
</comment>
<dbReference type="EMBL" id="PHHA01000002">
    <property type="protein sequence ID" value="PJG86311.1"/>
    <property type="molecule type" value="Genomic_DNA"/>
</dbReference>
<evidence type="ECO:0000256" key="7">
    <source>
        <dbReference type="ARBA" id="ARBA00023136"/>
    </source>
</evidence>
<evidence type="ECO:0000256" key="9">
    <source>
        <dbReference type="RuleBase" id="RU369079"/>
    </source>
</evidence>
<gene>
    <name evidence="11" type="ORF">CVP05_00410</name>
</gene>
<keyword evidence="12" id="KW-1185">Reference proteome</keyword>
<comment type="function">
    <text evidence="9">Part of the tripartite ATP-independent periplasmic (TRAP) transport system.</text>
</comment>
<evidence type="ECO:0000313" key="11">
    <source>
        <dbReference type="EMBL" id="PJG86311.1"/>
    </source>
</evidence>
<evidence type="ECO:0000313" key="12">
    <source>
        <dbReference type="Proteomes" id="UP000229329"/>
    </source>
</evidence>
<dbReference type="GO" id="GO:0015740">
    <property type="term" value="P:C4-dicarboxylate transport"/>
    <property type="evidence" value="ECO:0007669"/>
    <property type="project" value="TreeGrafter"/>
</dbReference>
<evidence type="ECO:0000256" key="6">
    <source>
        <dbReference type="ARBA" id="ARBA00022989"/>
    </source>
</evidence>
<feature type="domain" description="Tripartite ATP-independent periplasmic transporters DctQ component" evidence="10">
    <location>
        <begin position="24"/>
        <end position="161"/>
    </location>
</feature>
<proteinExistence type="inferred from homology"/>
<sequence>MKFLKVLNEKIEIWLINVFLANIVFWVFLQVILRYVFNNSLSWSEEFVRWCFIWFIWIGVSYGFKTKAHISVTVFVNLLPVKAQKIIHILINLIVFWCMVKFTIYGYEQILTPIVAKQQSVVLYYPFTEIRVGVKWLYISLVVGAFLSAFRLLQNIYDDIQTFKKGGIL</sequence>
<dbReference type="OrthoDB" id="2085311at2"/>
<organism evidence="11 12">
    <name type="scientific">Conservatibacter flavescens</name>
    <dbReference type="NCBI Taxonomy" id="28161"/>
    <lineage>
        <taxon>Bacteria</taxon>
        <taxon>Pseudomonadati</taxon>
        <taxon>Pseudomonadota</taxon>
        <taxon>Gammaproteobacteria</taxon>
        <taxon>Pasteurellales</taxon>
        <taxon>Pasteurellaceae</taxon>
        <taxon>Conservatibacter</taxon>
    </lineage>
</organism>
<evidence type="ECO:0000256" key="2">
    <source>
        <dbReference type="ARBA" id="ARBA00022448"/>
    </source>
</evidence>
<feature type="transmembrane region" description="Helical" evidence="9">
    <location>
        <begin position="136"/>
        <end position="153"/>
    </location>
</feature>
<feature type="transmembrane region" description="Helical" evidence="9">
    <location>
        <begin position="86"/>
        <end position="107"/>
    </location>
</feature>
<keyword evidence="5 9" id="KW-0812">Transmembrane</keyword>
<feature type="transmembrane region" description="Helical" evidence="9">
    <location>
        <begin position="12"/>
        <end position="35"/>
    </location>
</feature>
<keyword evidence="6 9" id="KW-1133">Transmembrane helix</keyword>
<evidence type="ECO:0000256" key="4">
    <source>
        <dbReference type="ARBA" id="ARBA00022519"/>
    </source>
</evidence>
<keyword evidence="3" id="KW-1003">Cell membrane</keyword>
<dbReference type="Pfam" id="PF04290">
    <property type="entry name" value="DctQ"/>
    <property type="match status" value="1"/>
</dbReference>